<dbReference type="RefSeq" id="WP_319927373.1">
    <property type="nucleotide sequence ID" value="NZ_VCDP01000068.1"/>
</dbReference>
<organism evidence="2 3">
    <name type="scientific">Xenorhabdus littoralis</name>
    <dbReference type="NCBI Taxonomy" id="2582835"/>
    <lineage>
        <taxon>Bacteria</taxon>
        <taxon>Pseudomonadati</taxon>
        <taxon>Pseudomonadota</taxon>
        <taxon>Gammaproteobacteria</taxon>
        <taxon>Enterobacterales</taxon>
        <taxon>Morganellaceae</taxon>
        <taxon>Xenorhabdus</taxon>
    </lineage>
</organism>
<dbReference type="Proteomes" id="UP001271640">
    <property type="component" value="Unassembled WGS sequence"/>
</dbReference>
<feature type="domain" description="Anti-bacteriophage protein A/HamA C-terminal" evidence="1">
    <location>
        <begin position="38"/>
        <end position="251"/>
    </location>
</feature>
<gene>
    <name evidence="2" type="ORF">FE394_16035</name>
</gene>
<evidence type="ECO:0000259" key="1">
    <source>
        <dbReference type="Pfam" id="PF08878"/>
    </source>
</evidence>
<evidence type="ECO:0000313" key="3">
    <source>
        <dbReference type="Proteomes" id="UP001271640"/>
    </source>
</evidence>
<evidence type="ECO:0000313" key="2">
    <source>
        <dbReference type="EMBL" id="MDX8000660.1"/>
    </source>
</evidence>
<keyword evidence="3" id="KW-1185">Reference proteome</keyword>
<name>A0ABU4SPR7_9GAMM</name>
<comment type="caution">
    <text evidence="2">The sequence shown here is derived from an EMBL/GenBank/DDBJ whole genome shotgun (WGS) entry which is preliminary data.</text>
</comment>
<dbReference type="InterPro" id="IPR014976">
    <property type="entry name" value="AbpA_HamA_C"/>
</dbReference>
<protein>
    <submittedName>
        <fullName evidence="2">DUF1837 domain-containing protein</fullName>
    </submittedName>
</protein>
<reference evidence="3" key="1">
    <citation type="journal article" date="2024" name="Toxins">
        <title>Genome Sequence Analysis of Native Xenorhabdus Strains Isolated from Entomopathogenic Nematodes in Argentina.</title>
        <authorList>
            <person name="Palma L."/>
            <person name="Frizzo L."/>
            <person name="Kaiser S."/>
            <person name="Berry C."/>
            <person name="Caballero P."/>
            <person name="Bode H.B."/>
            <person name="Del Valle E.E."/>
        </authorList>
    </citation>
    <scope>NUCLEOTIDE SEQUENCE [LARGE SCALE GENOMIC DNA]</scope>
    <source>
        <strain evidence="3">Reich</strain>
    </source>
</reference>
<dbReference type="EMBL" id="VCDP01000068">
    <property type="protein sequence ID" value="MDX8000660.1"/>
    <property type="molecule type" value="Genomic_DNA"/>
</dbReference>
<accession>A0ABU4SPR7</accession>
<sequence length="256" mass="28292">MANFDVWCDSVNVNLGANFLQKLTARGADFDNSVVSTASIVPHHYASPENIATAFELLGKPGVARFIKDFLPISKQTRSGDIGEILATEWINARSNGYKVPLNRLRWKDHRNLAMRGEDVIGMYIDPQTETLFFLKTEAKSRATMNASTITDARNNLDKEQGLPTAHALAFIATRLLETGQKELGRQILKASLSQGIQPGHVCHLVFLLSGNVSDVLLTTSINAYKGNIQQFGVTVMVARHGEFIQEVFDRVISYA</sequence>
<dbReference type="Pfam" id="PF08878">
    <property type="entry name" value="HamA"/>
    <property type="match status" value="1"/>
</dbReference>
<proteinExistence type="predicted"/>